<name>A0A1T5DZ74_9SPHI</name>
<dbReference type="Proteomes" id="UP000190541">
    <property type="component" value="Unassembled WGS sequence"/>
</dbReference>
<dbReference type="Gene3D" id="3.30.70.1230">
    <property type="entry name" value="Nucleotide cyclase"/>
    <property type="match status" value="1"/>
</dbReference>
<evidence type="ECO:0008006" key="3">
    <source>
        <dbReference type="Google" id="ProtNLM"/>
    </source>
</evidence>
<sequence>MKRNKKGIVFIPDISGYSRFVKRTDSKVGAEIIARLLNAVIQSNYLSFHISEIEGDAILFYRYGNTFPIKKVLKQYEVMLNAFNTEVNRLAIRYPQVKELSLKVVIHYGVIEAFTLKGFYKLYGNTVVEAHRLLKNNLGMDTYALITDSYLDNEKVNGDIGGYADGINQRGQICELFNDIGKICYSFFPFASASHYSGADKSMLAEA</sequence>
<dbReference type="AlphaFoldDB" id="A0A1T5DZ74"/>
<dbReference type="InterPro" id="IPR020503">
    <property type="entry name" value="Uncharacterised_Rv2561"/>
</dbReference>
<reference evidence="1 2" key="1">
    <citation type="submission" date="2017-02" db="EMBL/GenBank/DDBJ databases">
        <authorList>
            <person name="Peterson S.W."/>
        </authorList>
    </citation>
    <scope>NUCLEOTIDE SEQUENCE [LARGE SCALE GENOMIC DNA]</scope>
    <source>
        <strain evidence="1 2">DSM 22899</strain>
    </source>
</reference>
<evidence type="ECO:0000313" key="2">
    <source>
        <dbReference type="Proteomes" id="UP000190541"/>
    </source>
</evidence>
<dbReference type="Pfam" id="PF10851">
    <property type="entry name" value="DUF2652"/>
    <property type="match status" value="1"/>
</dbReference>
<dbReference type="SUPFAM" id="SSF55073">
    <property type="entry name" value="Nucleotide cyclase"/>
    <property type="match status" value="1"/>
</dbReference>
<accession>A0A1T5DZ74</accession>
<gene>
    <name evidence="1" type="ORF">SAMN05660226_03032</name>
</gene>
<dbReference type="InterPro" id="IPR029787">
    <property type="entry name" value="Nucleotide_cyclase"/>
</dbReference>
<protein>
    <recommendedName>
        <fullName evidence="3">DUF2652 domain-containing protein</fullName>
    </recommendedName>
</protein>
<evidence type="ECO:0000313" key="1">
    <source>
        <dbReference type="EMBL" id="SKB77102.1"/>
    </source>
</evidence>
<dbReference type="RefSeq" id="WP_176146230.1">
    <property type="nucleotide sequence ID" value="NZ_FUYS01000008.1"/>
</dbReference>
<proteinExistence type="predicted"/>
<dbReference type="EMBL" id="FUYS01000008">
    <property type="protein sequence ID" value="SKB77102.1"/>
    <property type="molecule type" value="Genomic_DNA"/>
</dbReference>
<dbReference type="STRING" id="623280.SAMN05660226_03032"/>
<organism evidence="1 2">
    <name type="scientific">Parapedobacter luteus</name>
    <dbReference type="NCBI Taxonomy" id="623280"/>
    <lineage>
        <taxon>Bacteria</taxon>
        <taxon>Pseudomonadati</taxon>
        <taxon>Bacteroidota</taxon>
        <taxon>Sphingobacteriia</taxon>
        <taxon>Sphingobacteriales</taxon>
        <taxon>Sphingobacteriaceae</taxon>
        <taxon>Parapedobacter</taxon>
    </lineage>
</organism>
<keyword evidence="2" id="KW-1185">Reference proteome</keyword>